<keyword evidence="5" id="KW-0539">Nucleus</keyword>
<evidence type="ECO:0000256" key="6">
    <source>
        <dbReference type="SAM" id="MobiDB-lite"/>
    </source>
</evidence>
<organism evidence="7 8">
    <name type="scientific">Ophiocordyceps camponoti-floridani</name>
    <dbReference type="NCBI Taxonomy" id="2030778"/>
    <lineage>
        <taxon>Eukaryota</taxon>
        <taxon>Fungi</taxon>
        <taxon>Dikarya</taxon>
        <taxon>Ascomycota</taxon>
        <taxon>Pezizomycotina</taxon>
        <taxon>Sordariomycetes</taxon>
        <taxon>Hypocreomycetidae</taxon>
        <taxon>Hypocreales</taxon>
        <taxon>Ophiocordycipitaceae</taxon>
        <taxon>Ophiocordyceps</taxon>
    </lineage>
</organism>
<feature type="region of interest" description="Disordered" evidence="6">
    <location>
        <begin position="496"/>
        <end position="548"/>
    </location>
</feature>
<evidence type="ECO:0000256" key="4">
    <source>
        <dbReference type="ARBA" id="ARBA00023163"/>
    </source>
</evidence>
<dbReference type="PANTHER" id="PTHR21964">
    <property type="entry name" value="BREAST CANCER METASTASIS-SUPPRESSOR 1"/>
    <property type="match status" value="1"/>
</dbReference>
<name>A0A8H4VAY8_9HYPO</name>
<evidence type="ECO:0000256" key="2">
    <source>
        <dbReference type="ARBA" id="ARBA00022491"/>
    </source>
</evidence>
<dbReference type="OrthoDB" id="70376at2759"/>
<feature type="compositionally biased region" description="Polar residues" evidence="6">
    <location>
        <begin position="353"/>
        <end position="363"/>
    </location>
</feature>
<dbReference type="InterPro" id="IPR013907">
    <property type="entry name" value="Sds3"/>
</dbReference>
<feature type="compositionally biased region" description="Polar residues" evidence="6">
    <location>
        <begin position="497"/>
        <end position="527"/>
    </location>
</feature>
<comment type="caution">
    <text evidence="7">The sequence shown here is derived from an EMBL/GenBank/DDBJ whole genome shotgun (WGS) entry which is preliminary data.</text>
</comment>
<evidence type="ECO:0000256" key="1">
    <source>
        <dbReference type="ARBA" id="ARBA00004123"/>
    </source>
</evidence>
<evidence type="ECO:0000313" key="8">
    <source>
        <dbReference type="Proteomes" id="UP000562929"/>
    </source>
</evidence>
<dbReference type="Pfam" id="PF08598">
    <property type="entry name" value="Sds3"/>
    <property type="match status" value="1"/>
</dbReference>
<evidence type="ECO:0000256" key="5">
    <source>
        <dbReference type="ARBA" id="ARBA00023242"/>
    </source>
</evidence>
<keyword evidence="2" id="KW-0678">Repressor</keyword>
<keyword evidence="3" id="KW-0805">Transcription regulation</keyword>
<gene>
    <name evidence="7" type="ORF">GQ602_006608</name>
</gene>
<sequence>MSASDPVLPLALAASRAESSQSKRDRKRQVVMERLAALTDKFQHDKDSAYRDQLQRIQLELNKLQKFDPYASNAIEVAGDVQREYKQATAMAVRAENARSLMDMAGLQFPQFMSDVQDVLETRDYQLTQSKNDYERKVQQYKNTHMFKMETAKREHHALNSTMRDRLVNHLNTKKARLVKEKEAFETSDSHALLLNPNQFHLPGPGSPGGHPGKRSTRNRKEMADNHDGFGESKKRKRNAGDDDGSPAPTRRALDPSVTTPYWQSEKARIEARKQGPPYSLASLFTEKELSMHYNTAALASHNHILRHRSVGNDTSASQGISDSGNADHEAGDGDAQLQAPSSSAPAMERQPSHATRSTRVAAQSNFSDDKLFGLEGIGSFELPSNLDLMHGPECTPKMPAVPPYPPYTKVSSKGEQSLPNALSEKEVAVDFQIMACLKQYDVGRCPGSHLDNPKGLRKTFEAIATPYQAGRFMSLAKVSRENEAEVLRESFGVGLPTSSVRDQSSPGRGVNGQATGGTPMSRQSSAGGVAMSRQGTTGSGRTKTRRG</sequence>
<dbReference type="SMART" id="SM01401">
    <property type="entry name" value="Sds3"/>
    <property type="match status" value="1"/>
</dbReference>
<dbReference type="EMBL" id="JAACLJ010000008">
    <property type="protein sequence ID" value="KAF4581984.1"/>
    <property type="molecule type" value="Genomic_DNA"/>
</dbReference>
<protein>
    <submittedName>
        <fullName evidence="7">Sds3-like protein</fullName>
    </submittedName>
</protein>
<feature type="compositionally biased region" description="Polar residues" evidence="6">
    <location>
        <begin position="312"/>
        <end position="325"/>
    </location>
</feature>
<feature type="region of interest" description="Disordered" evidence="6">
    <location>
        <begin position="195"/>
        <end position="263"/>
    </location>
</feature>
<evidence type="ECO:0000313" key="7">
    <source>
        <dbReference type="EMBL" id="KAF4581984.1"/>
    </source>
</evidence>
<proteinExistence type="predicted"/>
<reference evidence="7 8" key="1">
    <citation type="journal article" date="2020" name="G3 (Bethesda)">
        <title>Genetic Underpinnings of Host Manipulation by Ophiocordyceps as Revealed by Comparative Transcriptomics.</title>
        <authorList>
            <person name="Will I."/>
            <person name="Das B."/>
            <person name="Trinh T."/>
            <person name="Brachmann A."/>
            <person name="Ohm R.A."/>
            <person name="de Bekker C."/>
        </authorList>
    </citation>
    <scope>NUCLEOTIDE SEQUENCE [LARGE SCALE GENOMIC DNA]</scope>
    <source>
        <strain evidence="7 8">EC05</strain>
    </source>
</reference>
<keyword evidence="8" id="KW-1185">Reference proteome</keyword>
<feature type="region of interest" description="Disordered" evidence="6">
    <location>
        <begin position="312"/>
        <end position="363"/>
    </location>
</feature>
<evidence type="ECO:0000256" key="3">
    <source>
        <dbReference type="ARBA" id="ARBA00023015"/>
    </source>
</evidence>
<comment type="subcellular location">
    <subcellularLocation>
        <location evidence="1">Nucleus</location>
    </subcellularLocation>
</comment>
<dbReference type="GO" id="GO:0005654">
    <property type="term" value="C:nucleoplasm"/>
    <property type="evidence" value="ECO:0007669"/>
    <property type="project" value="UniProtKB-ARBA"/>
</dbReference>
<dbReference type="AlphaFoldDB" id="A0A8H4VAY8"/>
<keyword evidence="4" id="KW-0804">Transcription</keyword>
<feature type="compositionally biased region" description="Basic and acidic residues" evidence="6">
    <location>
        <begin position="219"/>
        <end position="233"/>
    </location>
</feature>
<dbReference type="Proteomes" id="UP000562929">
    <property type="component" value="Unassembled WGS sequence"/>
</dbReference>
<accession>A0A8H4VAY8</accession>
<dbReference type="GO" id="GO:0010468">
    <property type="term" value="P:regulation of gene expression"/>
    <property type="evidence" value="ECO:0007669"/>
    <property type="project" value="UniProtKB-ARBA"/>
</dbReference>